<reference evidence="2" key="1">
    <citation type="submission" date="2021-02" db="EMBL/GenBank/DDBJ databases">
        <authorList>
            <person name="Nowell W R."/>
        </authorList>
    </citation>
    <scope>NUCLEOTIDE SEQUENCE</scope>
</reference>
<dbReference type="Proteomes" id="UP000663855">
    <property type="component" value="Unassembled WGS sequence"/>
</dbReference>
<proteinExistence type="predicted"/>
<comment type="caution">
    <text evidence="2">The sequence shown here is derived from an EMBL/GenBank/DDBJ whole genome shotgun (WGS) entry which is preliminary data.</text>
</comment>
<organism evidence="2 4">
    <name type="scientific">Rotaria magnacalcarata</name>
    <dbReference type="NCBI Taxonomy" id="392030"/>
    <lineage>
        <taxon>Eukaryota</taxon>
        <taxon>Metazoa</taxon>
        <taxon>Spiralia</taxon>
        <taxon>Gnathifera</taxon>
        <taxon>Rotifera</taxon>
        <taxon>Eurotatoria</taxon>
        <taxon>Bdelloidea</taxon>
        <taxon>Philodinida</taxon>
        <taxon>Philodinidae</taxon>
        <taxon>Rotaria</taxon>
    </lineage>
</organism>
<feature type="compositionally biased region" description="Polar residues" evidence="1">
    <location>
        <begin position="110"/>
        <end position="127"/>
    </location>
</feature>
<evidence type="ECO:0000313" key="2">
    <source>
        <dbReference type="EMBL" id="CAF1571000.1"/>
    </source>
</evidence>
<evidence type="ECO:0000313" key="3">
    <source>
        <dbReference type="EMBL" id="CAF5147785.1"/>
    </source>
</evidence>
<dbReference type="EMBL" id="CAJOBH010255819">
    <property type="protein sequence ID" value="CAF5147785.1"/>
    <property type="molecule type" value="Genomic_DNA"/>
</dbReference>
<dbReference type="EMBL" id="CAJNOV010015309">
    <property type="protein sequence ID" value="CAF1571000.1"/>
    <property type="molecule type" value="Genomic_DNA"/>
</dbReference>
<name>A0A815YKV5_9BILA</name>
<feature type="compositionally biased region" description="Polar residues" evidence="1">
    <location>
        <begin position="188"/>
        <end position="197"/>
    </location>
</feature>
<gene>
    <name evidence="3" type="ORF">BYL167_LOCUS71597</name>
    <name evidence="2" type="ORF">CJN711_LOCUS31955</name>
</gene>
<dbReference type="Proteomes" id="UP000681967">
    <property type="component" value="Unassembled WGS sequence"/>
</dbReference>
<feature type="compositionally biased region" description="Low complexity" evidence="1">
    <location>
        <begin position="172"/>
        <end position="187"/>
    </location>
</feature>
<accession>A0A815YKV5</accession>
<feature type="region of interest" description="Disordered" evidence="1">
    <location>
        <begin position="110"/>
        <end position="207"/>
    </location>
</feature>
<evidence type="ECO:0000256" key="1">
    <source>
        <dbReference type="SAM" id="MobiDB-lite"/>
    </source>
</evidence>
<dbReference type="AlphaFoldDB" id="A0A815YKV5"/>
<evidence type="ECO:0000313" key="4">
    <source>
        <dbReference type="Proteomes" id="UP000663855"/>
    </source>
</evidence>
<feature type="non-terminal residue" evidence="2">
    <location>
        <position position="207"/>
    </location>
</feature>
<sequence>MAYQNNKKHQESTKTQTKLNTVLSLWQTRCTWYDKIITDKDRKNALKMSSSSGHDLSPRNNVLRACIAVRSAANTISNARRSQLVEYSASQSRDLPSMDAEMYRAISPSPQRSYYRKSQISKGSSVGLSDDEDSEEMHASMNTSVNQNSQSSNQRFLMDRLPTTTRSRRRSSSSSSSSSSGNPGSSSQTITLQNWDPQTPYMDKIKS</sequence>
<protein>
    <submittedName>
        <fullName evidence="2">Uncharacterized protein</fullName>
    </submittedName>
</protein>